<dbReference type="Proteomes" id="UP000216063">
    <property type="component" value="Unassembled WGS sequence"/>
</dbReference>
<dbReference type="OrthoDB" id="3295542at2"/>
<keyword evidence="1" id="KW-1133">Transmembrane helix</keyword>
<feature type="transmembrane region" description="Helical" evidence="1">
    <location>
        <begin position="20"/>
        <end position="44"/>
    </location>
</feature>
<proteinExistence type="predicted"/>
<dbReference type="NCBIfam" id="TIGR02611">
    <property type="entry name" value="TIGR02611 family protein"/>
    <property type="match status" value="1"/>
</dbReference>
<accession>A0A255DZM2</accession>
<dbReference type="EMBL" id="NOZR01000001">
    <property type="protein sequence ID" value="OYN82735.1"/>
    <property type="molecule type" value="Genomic_DNA"/>
</dbReference>
<dbReference type="Pfam" id="PF09656">
    <property type="entry name" value="PGPGW"/>
    <property type="match status" value="1"/>
</dbReference>
<feature type="transmembrane region" description="Helical" evidence="1">
    <location>
        <begin position="90"/>
        <end position="112"/>
    </location>
</feature>
<keyword evidence="1" id="KW-0472">Membrane</keyword>
<evidence type="ECO:0000313" key="2">
    <source>
        <dbReference type="EMBL" id="OYN82735.1"/>
    </source>
</evidence>
<keyword evidence="3" id="KW-1185">Reference proteome</keyword>
<comment type="caution">
    <text evidence="2">The sequence shown here is derived from an EMBL/GenBank/DDBJ whole genome shotgun (WGS) entry which is preliminary data.</text>
</comment>
<dbReference type="AlphaFoldDB" id="A0A255DZM2"/>
<protein>
    <submittedName>
        <fullName evidence="2">TIGR02611 family protein</fullName>
    </submittedName>
</protein>
<feature type="transmembrane region" description="Helical" evidence="1">
    <location>
        <begin position="50"/>
        <end position="69"/>
    </location>
</feature>
<sequence>MKRLLRGWAGRRETLRERPVADFVYRVLVAVVGLTVLLIGIVAIPYPGPGWAIVFLGLAILATEFYWAHRTLSFTRARYDSVMAWFRRQGWWVQALGAVLTAAVVVATLWLVGAVGWTAGLLGLDHPALDSPIALGA</sequence>
<evidence type="ECO:0000256" key="1">
    <source>
        <dbReference type="SAM" id="Phobius"/>
    </source>
</evidence>
<dbReference type="RefSeq" id="WP_094475420.1">
    <property type="nucleotide sequence ID" value="NZ_NOZR01000001.1"/>
</dbReference>
<name>A0A255DZM2_9MYCO</name>
<gene>
    <name evidence="2" type="ORF">CG716_00500</name>
</gene>
<reference evidence="2 3" key="1">
    <citation type="submission" date="2017-07" db="EMBL/GenBank/DDBJ databases">
        <title>The new phylogeny of genus Mycobacterium.</title>
        <authorList>
            <person name="Tortoli E."/>
            <person name="Trovato A."/>
            <person name="Cirillo D.M."/>
        </authorList>
    </citation>
    <scope>NUCLEOTIDE SEQUENCE [LARGE SCALE GENOMIC DNA]</scope>
    <source>
        <strain evidence="2 3">ATCC 33027</strain>
    </source>
</reference>
<organism evidence="2 3">
    <name type="scientific">Mycolicibacterium sphagni</name>
    <dbReference type="NCBI Taxonomy" id="1786"/>
    <lineage>
        <taxon>Bacteria</taxon>
        <taxon>Bacillati</taxon>
        <taxon>Actinomycetota</taxon>
        <taxon>Actinomycetes</taxon>
        <taxon>Mycobacteriales</taxon>
        <taxon>Mycobacteriaceae</taxon>
        <taxon>Mycolicibacterium</taxon>
    </lineage>
</organism>
<evidence type="ECO:0000313" key="3">
    <source>
        <dbReference type="Proteomes" id="UP000216063"/>
    </source>
</evidence>
<dbReference type="InterPro" id="IPR019099">
    <property type="entry name" value="Uncharacterised_PGPGW_TM"/>
</dbReference>
<dbReference type="InterPro" id="IPR013434">
    <property type="entry name" value="CHP02611"/>
</dbReference>
<keyword evidence="1" id="KW-0812">Transmembrane</keyword>